<name>A0A8J2NR80_9HEXA</name>
<gene>
    <name evidence="1" type="ORF">AFUS01_LOCUS879</name>
</gene>
<protein>
    <submittedName>
        <fullName evidence="1">Uncharacterized protein</fullName>
    </submittedName>
</protein>
<reference evidence="1" key="1">
    <citation type="submission" date="2021-06" db="EMBL/GenBank/DDBJ databases">
        <authorList>
            <person name="Hodson N. C."/>
            <person name="Mongue J. A."/>
            <person name="Jaron S. K."/>
        </authorList>
    </citation>
    <scope>NUCLEOTIDE SEQUENCE</scope>
</reference>
<sequence>MITNAKENLELLSITT</sequence>
<evidence type="ECO:0000313" key="1">
    <source>
        <dbReference type="EMBL" id="CAG7654539.1"/>
    </source>
</evidence>
<keyword evidence="2" id="KW-1185">Reference proteome</keyword>
<organism evidence="1 2">
    <name type="scientific">Allacma fusca</name>
    <dbReference type="NCBI Taxonomy" id="39272"/>
    <lineage>
        <taxon>Eukaryota</taxon>
        <taxon>Metazoa</taxon>
        <taxon>Ecdysozoa</taxon>
        <taxon>Arthropoda</taxon>
        <taxon>Hexapoda</taxon>
        <taxon>Collembola</taxon>
        <taxon>Symphypleona</taxon>
        <taxon>Sminthuridae</taxon>
        <taxon>Allacma</taxon>
    </lineage>
</organism>
<comment type="caution">
    <text evidence="1">The sequence shown here is derived from an EMBL/GenBank/DDBJ whole genome shotgun (WGS) entry which is preliminary data.</text>
</comment>
<proteinExistence type="predicted"/>
<dbReference type="EMBL" id="CAJVCH010004696">
    <property type="protein sequence ID" value="CAG7654539.1"/>
    <property type="molecule type" value="Genomic_DNA"/>
</dbReference>
<dbReference type="Proteomes" id="UP000708208">
    <property type="component" value="Unassembled WGS sequence"/>
</dbReference>
<evidence type="ECO:0000313" key="2">
    <source>
        <dbReference type="Proteomes" id="UP000708208"/>
    </source>
</evidence>
<accession>A0A8J2NR80</accession>
<feature type="non-terminal residue" evidence="1">
    <location>
        <position position="1"/>
    </location>
</feature>
<dbReference type="AlphaFoldDB" id="A0A8J2NR80"/>